<evidence type="ECO:0000256" key="1">
    <source>
        <dbReference type="SAM" id="MobiDB-lite"/>
    </source>
</evidence>
<organism evidence="2 3">
    <name type="scientific">Aspergillus caelatus</name>
    <dbReference type="NCBI Taxonomy" id="61420"/>
    <lineage>
        <taxon>Eukaryota</taxon>
        <taxon>Fungi</taxon>
        <taxon>Dikarya</taxon>
        <taxon>Ascomycota</taxon>
        <taxon>Pezizomycotina</taxon>
        <taxon>Eurotiomycetes</taxon>
        <taxon>Eurotiomycetidae</taxon>
        <taxon>Eurotiales</taxon>
        <taxon>Aspergillaceae</taxon>
        <taxon>Aspergillus</taxon>
        <taxon>Aspergillus subgen. Circumdati</taxon>
    </lineage>
</organism>
<accession>A0A5N6ZZG2</accession>
<name>A0A5N6ZZG2_9EURO</name>
<proteinExistence type="predicted"/>
<dbReference type="Proteomes" id="UP000326268">
    <property type="component" value="Unassembled WGS sequence"/>
</dbReference>
<gene>
    <name evidence="2" type="ORF">BDV27DRAFT_131682</name>
</gene>
<evidence type="ECO:0000313" key="2">
    <source>
        <dbReference type="EMBL" id="KAE8362316.1"/>
    </source>
</evidence>
<keyword evidence="3" id="KW-1185">Reference proteome</keyword>
<dbReference type="RefSeq" id="XP_031925397.1">
    <property type="nucleotide sequence ID" value="XM_032067684.1"/>
</dbReference>
<sequence>MITAAASLSPVIVVSVSSIPSVFRIRAPPKCSALPLVWPDSCSARTVSLTTSVFSSSTTASVSGGRPSVASTSCTPTSSPSTAWVLPPPTL</sequence>
<reference evidence="2 3" key="1">
    <citation type="submission" date="2019-04" db="EMBL/GenBank/DDBJ databases">
        <title>Friends and foes A comparative genomics studyof 23 Aspergillus species from section Flavi.</title>
        <authorList>
            <consortium name="DOE Joint Genome Institute"/>
            <person name="Kjaerbolling I."/>
            <person name="Vesth T."/>
            <person name="Frisvad J.C."/>
            <person name="Nybo J.L."/>
            <person name="Theobald S."/>
            <person name="Kildgaard S."/>
            <person name="Isbrandt T."/>
            <person name="Kuo A."/>
            <person name="Sato A."/>
            <person name="Lyhne E.K."/>
            <person name="Kogle M.E."/>
            <person name="Wiebenga A."/>
            <person name="Kun R.S."/>
            <person name="Lubbers R.J."/>
            <person name="Makela M.R."/>
            <person name="Barry K."/>
            <person name="Chovatia M."/>
            <person name="Clum A."/>
            <person name="Daum C."/>
            <person name="Haridas S."/>
            <person name="He G."/>
            <person name="LaButti K."/>
            <person name="Lipzen A."/>
            <person name="Mondo S."/>
            <person name="Riley R."/>
            <person name="Salamov A."/>
            <person name="Simmons B.A."/>
            <person name="Magnuson J.K."/>
            <person name="Henrissat B."/>
            <person name="Mortensen U.H."/>
            <person name="Larsen T.O."/>
            <person name="Devries R.P."/>
            <person name="Grigoriev I.V."/>
            <person name="Machida M."/>
            <person name="Baker S.E."/>
            <person name="Andersen M.R."/>
        </authorList>
    </citation>
    <scope>NUCLEOTIDE SEQUENCE [LARGE SCALE GENOMIC DNA]</scope>
    <source>
        <strain evidence="2 3">CBS 763.97</strain>
    </source>
</reference>
<dbReference type="EMBL" id="ML737707">
    <property type="protein sequence ID" value="KAE8362316.1"/>
    <property type="molecule type" value="Genomic_DNA"/>
</dbReference>
<feature type="compositionally biased region" description="Low complexity" evidence="1">
    <location>
        <begin position="57"/>
        <end position="82"/>
    </location>
</feature>
<dbReference type="AlphaFoldDB" id="A0A5N6ZZG2"/>
<dbReference type="GeneID" id="43652130"/>
<feature type="non-terminal residue" evidence="2">
    <location>
        <position position="1"/>
    </location>
</feature>
<protein>
    <submittedName>
        <fullName evidence="2">Uncharacterized protein</fullName>
    </submittedName>
</protein>
<evidence type="ECO:0000313" key="3">
    <source>
        <dbReference type="Proteomes" id="UP000326268"/>
    </source>
</evidence>
<feature type="region of interest" description="Disordered" evidence="1">
    <location>
        <begin position="57"/>
        <end position="91"/>
    </location>
</feature>